<feature type="transmembrane region" description="Helical" evidence="9">
    <location>
        <begin position="155"/>
        <end position="176"/>
    </location>
</feature>
<dbReference type="InterPro" id="IPR002898">
    <property type="entry name" value="MotA_ExbB_proton_chnl"/>
</dbReference>
<comment type="caution">
    <text evidence="11">The sequence shown here is derived from an EMBL/GenBank/DDBJ whole genome shotgun (WGS) entry which is preliminary data.</text>
</comment>
<evidence type="ECO:0000256" key="5">
    <source>
        <dbReference type="ARBA" id="ARBA00022927"/>
    </source>
</evidence>
<feature type="transmembrane region" description="Helical" evidence="9">
    <location>
        <begin position="112"/>
        <end position="135"/>
    </location>
</feature>
<evidence type="ECO:0000256" key="1">
    <source>
        <dbReference type="ARBA" id="ARBA00004651"/>
    </source>
</evidence>
<evidence type="ECO:0000256" key="9">
    <source>
        <dbReference type="SAM" id="Phobius"/>
    </source>
</evidence>
<keyword evidence="5 8" id="KW-0653">Protein transport</keyword>
<reference evidence="11 12" key="1">
    <citation type="submission" date="2018-11" db="EMBL/GenBank/DDBJ databases">
        <title>Whole genome sequencing of an environmental sample.</title>
        <authorList>
            <person name="Sarangi A.N."/>
            <person name="Singh D."/>
            <person name="Tripathy S."/>
        </authorList>
    </citation>
    <scope>NUCLEOTIDE SEQUENCE [LARGE SCALE GENOMIC DNA]</scope>
    <source>
        <strain evidence="11 12">Lakshadweep</strain>
    </source>
</reference>
<organism evidence="11 12">
    <name type="scientific">Leptolyngbya iicbica LK</name>
    <dbReference type="NCBI Taxonomy" id="2294035"/>
    <lineage>
        <taxon>Bacteria</taxon>
        <taxon>Bacillati</taxon>
        <taxon>Cyanobacteriota</taxon>
        <taxon>Cyanophyceae</taxon>
        <taxon>Leptolyngbyales</taxon>
        <taxon>Leptolyngbyaceae</taxon>
        <taxon>Leptolyngbya group</taxon>
        <taxon>Leptolyngbya</taxon>
        <taxon>Leptolyngbya iicbica</taxon>
    </lineage>
</organism>
<feature type="transmembrane region" description="Helical" evidence="9">
    <location>
        <begin position="6"/>
        <end position="31"/>
    </location>
</feature>
<dbReference type="InterPro" id="IPR050790">
    <property type="entry name" value="ExbB/TolQ_transport"/>
</dbReference>
<protein>
    <submittedName>
        <fullName evidence="11">MotA/TolQ/ExbB proton channel family protein</fullName>
    </submittedName>
</protein>
<dbReference type="AlphaFoldDB" id="A0A4Q7E723"/>
<dbReference type="EMBL" id="QVFV01000003">
    <property type="protein sequence ID" value="RZM78033.1"/>
    <property type="molecule type" value="Genomic_DNA"/>
</dbReference>
<evidence type="ECO:0000256" key="6">
    <source>
        <dbReference type="ARBA" id="ARBA00022989"/>
    </source>
</evidence>
<dbReference type="Pfam" id="PF01618">
    <property type="entry name" value="MotA_ExbB"/>
    <property type="match status" value="1"/>
</dbReference>
<keyword evidence="6 9" id="KW-1133">Transmembrane helix</keyword>
<dbReference type="PANTHER" id="PTHR30625">
    <property type="entry name" value="PROTEIN TOLQ"/>
    <property type="match status" value="1"/>
</dbReference>
<keyword evidence="2 8" id="KW-0813">Transport</keyword>
<comment type="similarity">
    <text evidence="8">Belongs to the exbB/tolQ family.</text>
</comment>
<gene>
    <name evidence="11" type="ORF">DYY88_15220</name>
</gene>
<keyword evidence="4 9" id="KW-0812">Transmembrane</keyword>
<dbReference type="GO" id="GO:0005886">
    <property type="term" value="C:plasma membrane"/>
    <property type="evidence" value="ECO:0007669"/>
    <property type="project" value="UniProtKB-SubCell"/>
</dbReference>
<keyword evidence="3" id="KW-1003">Cell membrane</keyword>
<evidence type="ECO:0000313" key="12">
    <source>
        <dbReference type="Proteomes" id="UP000292459"/>
    </source>
</evidence>
<dbReference type="PANTHER" id="PTHR30625:SF15">
    <property type="entry name" value="BIOPOLYMER TRANSPORT PROTEIN EXBB"/>
    <property type="match status" value="1"/>
</dbReference>
<evidence type="ECO:0000256" key="2">
    <source>
        <dbReference type="ARBA" id="ARBA00022448"/>
    </source>
</evidence>
<feature type="domain" description="MotA/TolQ/ExbB proton channel" evidence="10">
    <location>
        <begin position="66"/>
        <end position="186"/>
    </location>
</feature>
<dbReference type="GO" id="GO:0017038">
    <property type="term" value="P:protein import"/>
    <property type="evidence" value="ECO:0007669"/>
    <property type="project" value="TreeGrafter"/>
</dbReference>
<sequence>MTNTLLTSWVTIPLLATSLVAATLIFERLWFWRRIARRQRQLARTVLQTYAQEPQIVVTHLQKNTDLPLARIFLAALTLPDATPEEFRLALESAAQGELPLLQRFATAFNTIVGIAPLLGLLGTILGLVQALSALELGSAGGDSSLAVIAGIGEALLTTAVGLVIAIATLVFANYFQSQYRRQRAFIQETGGQLELLYRRSTRHKITRPRDRAHSNQPYPYP</sequence>
<name>A0A4Q7E723_9CYAN</name>
<comment type="subcellular location">
    <subcellularLocation>
        <location evidence="1">Cell membrane</location>
        <topology evidence="1">Multi-pass membrane protein</topology>
    </subcellularLocation>
    <subcellularLocation>
        <location evidence="8">Membrane</location>
        <topology evidence="8">Multi-pass membrane protein</topology>
    </subcellularLocation>
</comment>
<proteinExistence type="inferred from homology"/>
<keyword evidence="12" id="KW-1185">Reference proteome</keyword>
<evidence type="ECO:0000256" key="4">
    <source>
        <dbReference type="ARBA" id="ARBA00022692"/>
    </source>
</evidence>
<dbReference type="OrthoDB" id="9785627at2"/>
<accession>A0A4Q7E723</accession>
<evidence type="ECO:0000259" key="10">
    <source>
        <dbReference type="Pfam" id="PF01618"/>
    </source>
</evidence>
<evidence type="ECO:0000256" key="3">
    <source>
        <dbReference type="ARBA" id="ARBA00022475"/>
    </source>
</evidence>
<evidence type="ECO:0000256" key="7">
    <source>
        <dbReference type="ARBA" id="ARBA00023136"/>
    </source>
</evidence>
<keyword evidence="7 9" id="KW-0472">Membrane</keyword>
<evidence type="ECO:0000313" key="11">
    <source>
        <dbReference type="EMBL" id="RZM78033.1"/>
    </source>
</evidence>
<dbReference type="Proteomes" id="UP000292459">
    <property type="component" value="Unassembled WGS sequence"/>
</dbReference>
<evidence type="ECO:0000256" key="8">
    <source>
        <dbReference type="RuleBase" id="RU004057"/>
    </source>
</evidence>